<organism evidence="9 10">
    <name type="scientific">Kitasatospora viridis</name>
    <dbReference type="NCBI Taxonomy" id="281105"/>
    <lineage>
        <taxon>Bacteria</taxon>
        <taxon>Bacillati</taxon>
        <taxon>Actinomycetota</taxon>
        <taxon>Actinomycetes</taxon>
        <taxon>Kitasatosporales</taxon>
        <taxon>Streptomycetaceae</taxon>
        <taxon>Kitasatospora</taxon>
    </lineage>
</organism>
<reference evidence="9 10" key="1">
    <citation type="submission" date="2019-06" db="EMBL/GenBank/DDBJ databases">
        <title>Sequencing the genomes of 1000 actinobacteria strains.</title>
        <authorList>
            <person name="Klenk H.-P."/>
        </authorList>
    </citation>
    <scope>NUCLEOTIDE SEQUENCE [LARGE SCALE GENOMIC DNA]</scope>
    <source>
        <strain evidence="9 10">DSM 44826</strain>
    </source>
</reference>
<dbReference type="RefSeq" id="WP_145904764.1">
    <property type="nucleotide sequence ID" value="NZ_BAAAMZ010000031.1"/>
</dbReference>
<feature type="transmembrane region" description="Helical" evidence="7">
    <location>
        <begin position="549"/>
        <end position="571"/>
    </location>
</feature>
<keyword evidence="5 7" id="KW-1133">Transmembrane helix</keyword>
<feature type="transmembrane region" description="Helical" evidence="7">
    <location>
        <begin position="293"/>
        <end position="312"/>
    </location>
</feature>
<evidence type="ECO:0000256" key="7">
    <source>
        <dbReference type="SAM" id="Phobius"/>
    </source>
</evidence>
<proteinExistence type="inferred from homology"/>
<dbReference type="GO" id="GO:0005886">
    <property type="term" value="C:plasma membrane"/>
    <property type="evidence" value="ECO:0007669"/>
    <property type="project" value="UniProtKB-SubCell"/>
</dbReference>
<feature type="transmembrane region" description="Helical" evidence="7">
    <location>
        <begin position="634"/>
        <end position="658"/>
    </location>
</feature>
<dbReference type="Gene3D" id="1.20.1640.10">
    <property type="entry name" value="Multidrug efflux transporter AcrB transmembrane domain"/>
    <property type="match status" value="2"/>
</dbReference>
<evidence type="ECO:0000256" key="2">
    <source>
        <dbReference type="ARBA" id="ARBA00010157"/>
    </source>
</evidence>
<dbReference type="SUPFAM" id="SSF82866">
    <property type="entry name" value="Multidrug efflux transporter AcrB transmembrane domain"/>
    <property type="match status" value="2"/>
</dbReference>
<feature type="transmembrane region" description="Helical" evidence="7">
    <location>
        <begin position="318"/>
        <end position="344"/>
    </location>
</feature>
<comment type="similarity">
    <text evidence="2">Belongs to the resistance-nodulation-cell division (RND) (TC 2.A.6) family. MmpL subfamily.</text>
</comment>
<keyword evidence="6 7" id="KW-0472">Membrane</keyword>
<feature type="domain" description="SSD" evidence="8">
    <location>
        <begin position="212"/>
        <end position="343"/>
    </location>
</feature>
<dbReference type="InterPro" id="IPR050545">
    <property type="entry name" value="Mycobact_MmpL"/>
</dbReference>
<dbReference type="PROSITE" id="PS50156">
    <property type="entry name" value="SSD"/>
    <property type="match status" value="1"/>
</dbReference>
<gene>
    <name evidence="9" type="ORF">FHX73_112120</name>
</gene>
<evidence type="ECO:0000313" key="9">
    <source>
        <dbReference type="EMBL" id="TWF98313.1"/>
    </source>
</evidence>
<evidence type="ECO:0000256" key="1">
    <source>
        <dbReference type="ARBA" id="ARBA00004651"/>
    </source>
</evidence>
<dbReference type="InterPro" id="IPR004869">
    <property type="entry name" value="MMPL_dom"/>
</dbReference>
<evidence type="ECO:0000256" key="5">
    <source>
        <dbReference type="ARBA" id="ARBA00022989"/>
    </source>
</evidence>
<evidence type="ECO:0000256" key="3">
    <source>
        <dbReference type="ARBA" id="ARBA00022475"/>
    </source>
</evidence>
<feature type="transmembrane region" description="Helical" evidence="7">
    <location>
        <begin position="29"/>
        <end position="48"/>
    </location>
</feature>
<dbReference type="EMBL" id="VIWT01000001">
    <property type="protein sequence ID" value="TWF98313.1"/>
    <property type="molecule type" value="Genomic_DNA"/>
</dbReference>
<dbReference type="PANTHER" id="PTHR33406">
    <property type="entry name" value="MEMBRANE PROTEIN MJ1562-RELATED"/>
    <property type="match status" value="1"/>
</dbReference>
<comment type="subcellular location">
    <subcellularLocation>
        <location evidence="1">Cell membrane</location>
        <topology evidence="1">Multi-pass membrane protein</topology>
    </subcellularLocation>
</comment>
<keyword evidence="10" id="KW-1185">Reference proteome</keyword>
<protein>
    <submittedName>
        <fullName evidence="9">RND superfamily putative drug exporter</fullName>
    </submittedName>
</protein>
<feature type="transmembrane region" description="Helical" evidence="7">
    <location>
        <begin position="591"/>
        <end position="613"/>
    </location>
</feature>
<dbReference type="PANTHER" id="PTHR33406:SF11">
    <property type="entry name" value="MEMBRANE PROTEIN SCO6666-RELATED"/>
    <property type="match status" value="1"/>
</dbReference>
<comment type="caution">
    <text evidence="9">The sequence shown here is derived from an EMBL/GenBank/DDBJ whole genome shotgun (WGS) entry which is preliminary data.</text>
</comment>
<evidence type="ECO:0000259" key="8">
    <source>
        <dbReference type="PROSITE" id="PS50156"/>
    </source>
</evidence>
<evidence type="ECO:0000256" key="4">
    <source>
        <dbReference type="ARBA" id="ARBA00022692"/>
    </source>
</evidence>
<evidence type="ECO:0000313" key="10">
    <source>
        <dbReference type="Proteomes" id="UP000317940"/>
    </source>
</evidence>
<evidence type="ECO:0000256" key="6">
    <source>
        <dbReference type="ARBA" id="ARBA00023136"/>
    </source>
</evidence>
<dbReference type="Proteomes" id="UP000317940">
    <property type="component" value="Unassembled WGS sequence"/>
</dbReference>
<feature type="transmembrane region" description="Helical" evidence="7">
    <location>
        <begin position="383"/>
        <end position="403"/>
    </location>
</feature>
<feature type="transmembrane region" description="Helical" evidence="7">
    <location>
        <begin position="664"/>
        <end position="685"/>
    </location>
</feature>
<dbReference type="InterPro" id="IPR000731">
    <property type="entry name" value="SSD"/>
</dbReference>
<name>A0A561UG16_9ACTN</name>
<accession>A0A561UG16</accession>
<dbReference type="AlphaFoldDB" id="A0A561UG16"/>
<dbReference type="Pfam" id="PF03176">
    <property type="entry name" value="MMPL"/>
    <property type="match status" value="2"/>
</dbReference>
<feature type="transmembrane region" description="Helical" evidence="7">
    <location>
        <begin position="524"/>
        <end position="542"/>
    </location>
</feature>
<sequence>MSLARPAAPDAGGGLLARLAAAVLARPRAVLALAALLTVLTGVFGLGAHDRLALGGNSASTGDAVRADRWLGDHGAVGDAQLELLVATPDGVDSAASRQAGAAFTRLVAGQPGVRTVLSYWPSGPAALRSTDGRSALLLVRTAGDAVRSTESAARLGRSLSGRHGPLSVSATGTGPNYGDVMDQVGRDTRRAELFGSPLTLLILVAALGSLVAGLLPVAVGALAAAGTMAVLRLLTGVMAVSVLSENLTTTLGFGLAVDYCLFVVHRYREELAGGADPHPAVVTAIRTAGRTVVFSALTVALCSAGLLLVPVPFLRAMAATVVVVVLLAAAAALTVLPALLAVLGGHLDRLDPFAAVRRRLRRGAARPGFWHRLATRVVRHPLPWCLGAGLLLLALAVPAGHFRTALSDYRVLPASAPVSVTARAIGAGFDPAELAPTSVVLPDAPARDALAGYAARLARLPGVTRVDTVPGGWLSVVGPADSQSPEAERLVRLIRAVPAPGTALVGGRAAELVDTQQVLTDRLPWVALVVVLAMGGLLLLFSGSVLIAVKALLLSALSLTAVLGAMVAVFQDGHARWLVGGAPSYGQLEVTTPVLVLFLAFGLSIDYELFVISRIREEFRRTDDLARSITSGIGSTGGLISSAAAVVAVLLVVLAASELSLNRMFGAALALALLLDATVVRGVLVPAVMRLSGRANWWAPAGLGRLQQRLAVD</sequence>
<keyword evidence="3" id="KW-1003">Cell membrane</keyword>
<feature type="transmembrane region" description="Helical" evidence="7">
    <location>
        <begin position="194"/>
        <end position="216"/>
    </location>
</feature>
<keyword evidence="4 7" id="KW-0812">Transmembrane</keyword>
<dbReference type="OrthoDB" id="3445880at2"/>